<dbReference type="AlphaFoldDB" id="A0A068YYE0"/>
<dbReference type="InterPro" id="IPR002510">
    <property type="entry name" value="Metalloprtase-TldD/E_N"/>
</dbReference>
<dbReference type="GO" id="GO:0006508">
    <property type="term" value="P:proteolysis"/>
    <property type="evidence" value="ECO:0007669"/>
    <property type="project" value="UniProtKB-KW"/>
</dbReference>
<evidence type="ECO:0000256" key="4">
    <source>
        <dbReference type="ARBA" id="ARBA00023049"/>
    </source>
</evidence>
<dbReference type="Pfam" id="PF19290">
    <property type="entry name" value="PmbA_TldD_2nd"/>
    <property type="match status" value="1"/>
</dbReference>
<keyword evidence="4 6" id="KW-0482">Metalloprotease</keyword>
<dbReference type="Proteomes" id="UP000042738">
    <property type="component" value="Chromosome"/>
</dbReference>
<dbReference type="SUPFAM" id="SSF111283">
    <property type="entry name" value="Putative modulator of DNA gyrase, PmbA/TldD"/>
    <property type="match status" value="1"/>
</dbReference>
<dbReference type="InterPro" id="IPR036059">
    <property type="entry name" value="TldD/PmbA_sf"/>
</dbReference>
<name>A0A068YYE0_9GAMM</name>
<protein>
    <submittedName>
        <fullName evidence="6">Metalloprotease TldD</fullName>
    </submittedName>
</protein>
<dbReference type="GO" id="GO:0008237">
    <property type="term" value="F:metallopeptidase activity"/>
    <property type="evidence" value="ECO:0007669"/>
    <property type="project" value="UniProtKB-KW"/>
</dbReference>
<dbReference type="InterPro" id="IPR045569">
    <property type="entry name" value="Metalloprtase-TldD/E_C"/>
</dbReference>
<evidence type="ECO:0000256" key="3">
    <source>
        <dbReference type="ARBA" id="ARBA00022801"/>
    </source>
</evidence>
<evidence type="ECO:0000313" key="6">
    <source>
        <dbReference type="EMBL" id="QLH64143.1"/>
    </source>
</evidence>
<dbReference type="FunFam" id="3.30.2290.10:FF:000001">
    <property type="entry name" value="Metalloprotease TldD homolog"/>
    <property type="match status" value="1"/>
</dbReference>
<organism evidence="6 7">
    <name type="scientific">Serratia symbiotica</name>
    <dbReference type="NCBI Taxonomy" id="138074"/>
    <lineage>
        <taxon>Bacteria</taxon>
        <taxon>Pseudomonadati</taxon>
        <taxon>Pseudomonadota</taxon>
        <taxon>Gammaproteobacteria</taxon>
        <taxon>Enterobacterales</taxon>
        <taxon>Yersiniaceae</taxon>
        <taxon>Serratia</taxon>
    </lineage>
</organism>
<keyword evidence="2 6" id="KW-0645">Protease</keyword>
<dbReference type="GeneID" id="93738001"/>
<evidence type="ECO:0000256" key="2">
    <source>
        <dbReference type="ARBA" id="ARBA00022670"/>
    </source>
</evidence>
<proteinExistence type="inferred from homology"/>
<comment type="similarity">
    <text evidence="1">Belongs to the peptidase U62 family.</text>
</comment>
<dbReference type="Pfam" id="PF19289">
    <property type="entry name" value="PmbA_TldD_3rd"/>
    <property type="match status" value="1"/>
</dbReference>
<dbReference type="InterPro" id="IPR051463">
    <property type="entry name" value="Peptidase_U62_metallo"/>
</dbReference>
<dbReference type="NCBIfam" id="NF008006">
    <property type="entry name" value="PRK10735.1"/>
    <property type="match status" value="1"/>
</dbReference>
<dbReference type="STRING" id="138074.SYMBAF_120040"/>
<dbReference type="Pfam" id="PF01523">
    <property type="entry name" value="PmbA_TldD_1st"/>
    <property type="match status" value="1"/>
</dbReference>
<dbReference type="InterPro" id="IPR025502">
    <property type="entry name" value="TldD"/>
</dbReference>
<gene>
    <name evidence="6" type="primary">tldD</name>
    <name evidence="6" type="ORF">SYMBAF_16080</name>
</gene>
<dbReference type="InterPro" id="IPR045570">
    <property type="entry name" value="Metalloprtase-TldD/E_cen_dom"/>
</dbReference>
<dbReference type="PIRSF" id="PIRSF004919">
    <property type="entry name" value="TldD"/>
    <property type="match status" value="1"/>
</dbReference>
<reference evidence="6 7" key="1">
    <citation type="journal article" date="2014" name="Genome Announc.">
        <title>Whole-Genome Sequence of Serratia symbiotica Strain CWBI-2.3T, a Free-Living Symbiont of the Black Bean Aphid Aphis fabae.</title>
        <authorList>
            <person name="Foray V."/>
            <person name="Grigorescu A.S."/>
            <person name="Sabri A."/>
            <person name="Haubruge E."/>
            <person name="Lognay G."/>
            <person name="Francis F."/>
            <person name="Fauconnier M.L."/>
            <person name="Hance T."/>
            <person name="Thonart P."/>
        </authorList>
    </citation>
    <scope>NUCLEOTIDE SEQUENCE [LARGE SCALE GENOMIC DNA]</scope>
    <source>
        <strain evidence="6">CWBI-2.3</strain>
    </source>
</reference>
<keyword evidence="3" id="KW-0378">Hydrolase</keyword>
<dbReference type="PANTHER" id="PTHR30624:SF4">
    <property type="entry name" value="METALLOPROTEASE TLDD"/>
    <property type="match status" value="1"/>
</dbReference>
<sequence length="481" mass="51592">MSLTFVSEQLLAANKLSHQDLYQVLGQLAERRLDYADLYFQSSYHEAWMIEDGIIKDGSYNIDQGVGIRAVSGEKTGFAYADQITLNALQQSAQAARSIVRDSGNGRAHTLGEISHQARYPLLDPLQSLSREEKIALLHRVDKVARNTDPRVQEVSANITGIYEQMLVAATDGTLAADVRPLVRLSVNVLVEQDGKRERGSSGGGGRFGYDYFLENIDGETRADTYAKEAVRMALVNLIAVAAPAGNMPVVLGAGWPGVLLHEAVGHGLEGDFNRRGTSVFSGQMGQRVASELCTVVDDGTLQGYRGSLAIDDEGVPGQYNVLIENGILKGYMQDKLNARLMGMAPTGNGRRESYAHLPMPRMTNTYMLAGKSIPEEIIASVEYGLYAPNFGGGQVDITSGKFVFSTTEAYLIEKGRITKPVKGATLIGSGIEAMQQISMVGNDLALDKGVGVCGKEGQSVPVGIGQPTLKLDSLTVGGTA</sequence>
<dbReference type="PANTHER" id="PTHR30624">
    <property type="entry name" value="UNCHARACTERIZED PROTEIN TLDD AND PMBA"/>
    <property type="match status" value="1"/>
</dbReference>
<dbReference type="RefSeq" id="WP_040264009.1">
    <property type="nucleotide sequence ID" value="NZ_CAXKXZ010000024.1"/>
</dbReference>
<evidence type="ECO:0000313" key="7">
    <source>
        <dbReference type="Proteomes" id="UP000042738"/>
    </source>
</evidence>
<comment type="function">
    <text evidence="5">Metalloprotease involved in CcdA degradation. Suppresses the inhibitory activity of the carbon storage regulator (CsrA).</text>
</comment>
<dbReference type="InterPro" id="IPR035068">
    <property type="entry name" value="TldD/PmbA_N"/>
</dbReference>
<evidence type="ECO:0000256" key="1">
    <source>
        <dbReference type="ARBA" id="ARBA00005836"/>
    </source>
</evidence>
<dbReference type="EMBL" id="CP050855">
    <property type="protein sequence ID" value="QLH64143.1"/>
    <property type="molecule type" value="Genomic_DNA"/>
</dbReference>
<evidence type="ECO:0000256" key="5">
    <source>
        <dbReference type="ARBA" id="ARBA00025682"/>
    </source>
</evidence>
<dbReference type="Gene3D" id="3.30.2290.10">
    <property type="entry name" value="PmbA/TldD superfamily"/>
    <property type="match status" value="1"/>
</dbReference>
<dbReference type="GO" id="GO:0005829">
    <property type="term" value="C:cytosol"/>
    <property type="evidence" value="ECO:0007669"/>
    <property type="project" value="TreeGrafter"/>
</dbReference>
<accession>A0A068YYE0</accession>